<dbReference type="Proteomes" id="UP000245506">
    <property type="component" value="Unassembled WGS sequence"/>
</dbReference>
<dbReference type="Gene3D" id="3.40.50.300">
    <property type="entry name" value="P-loop containing nucleotide triphosphate hydrolases"/>
    <property type="match status" value="1"/>
</dbReference>
<evidence type="ECO:0000313" key="6">
    <source>
        <dbReference type="Proteomes" id="UP000245506"/>
    </source>
</evidence>
<proteinExistence type="inferred from homology"/>
<dbReference type="Pfam" id="PF03029">
    <property type="entry name" value="ATP_bind_1"/>
    <property type="match status" value="1"/>
</dbReference>
<sequence>MSTANKKIIFTGPVGSGKTTAIRSISDIEIVTTDEQASDMTRARKESTTVAMDYGMIKLGDTERVHLYGTPGQERFSFMWDILTEGGIGLVLLIDNSRKDPQQDLKFYTHAFRDFIEAQQLVVGVTRMDTHRVPNVQDYRDWLDQLKITAPVFEVDARKREDVSMLMQAMLMSLAPGAEIL</sequence>
<dbReference type="InterPro" id="IPR004130">
    <property type="entry name" value="Gpn"/>
</dbReference>
<dbReference type="EMBL" id="QGKL01000042">
    <property type="protein sequence ID" value="PWQ93907.1"/>
    <property type="molecule type" value="Genomic_DNA"/>
</dbReference>
<evidence type="ECO:0000256" key="2">
    <source>
        <dbReference type="ARBA" id="ARBA00022741"/>
    </source>
</evidence>
<name>A0A317C6H4_9GAMM</name>
<dbReference type="InterPro" id="IPR052705">
    <property type="entry name" value="Gliding_Motility_GTPase"/>
</dbReference>
<dbReference type="GO" id="GO:0005525">
    <property type="term" value="F:GTP binding"/>
    <property type="evidence" value="ECO:0007669"/>
    <property type="project" value="UniProtKB-KW"/>
</dbReference>
<protein>
    <submittedName>
        <fullName evidence="5">GTP-binding protein</fullName>
    </submittedName>
</protein>
<accession>A0A317C6H4</accession>
<dbReference type="InterPro" id="IPR027417">
    <property type="entry name" value="P-loop_NTPase"/>
</dbReference>
<dbReference type="PANTHER" id="PTHR42708">
    <property type="entry name" value="ATP/GTP-BINDING PROTEIN-RELATED"/>
    <property type="match status" value="1"/>
</dbReference>
<keyword evidence="6" id="KW-1185">Reference proteome</keyword>
<evidence type="ECO:0000256" key="4">
    <source>
        <dbReference type="ARBA" id="ARBA00023134"/>
    </source>
</evidence>
<comment type="similarity">
    <text evidence="1">Belongs to the GPN-loop GTPase family.</text>
</comment>
<organism evidence="5 6">
    <name type="scientific">Leucothrix arctica</name>
    <dbReference type="NCBI Taxonomy" id="1481894"/>
    <lineage>
        <taxon>Bacteria</taxon>
        <taxon>Pseudomonadati</taxon>
        <taxon>Pseudomonadota</taxon>
        <taxon>Gammaproteobacteria</taxon>
        <taxon>Thiotrichales</taxon>
        <taxon>Thiotrichaceae</taxon>
        <taxon>Leucothrix</taxon>
    </lineage>
</organism>
<gene>
    <name evidence="5" type="ORF">DKT75_20110</name>
</gene>
<evidence type="ECO:0000256" key="1">
    <source>
        <dbReference type="ARBA" id="ARBA00005290"/>
    </source>
</evidence>
<dbReference type="OrthoDB" id="4319884at2"/>
<evidence type="ECO:0000313" key="5">
    <source>
        <dbReference type="EMBL" id="PWQ93907.1"/>
    </source>
</evidence>
<evidence type="ECO:0000256" key="3">
    <source>
        <dbReference type="ARBA" id="ARBA00022801"/>
    </source>
</evidence>
<reference evidence="5 6" key="1">
    <citation type="submission" date="2018-05" db="EMBL/GenBank/DDBJ databases">
        <title>Leucothrix arctica sp. nov., isolated from Arctic seawater.</title>
        <authorList>
            <person name="Choi A."/>
            <person name="Baek K."/>
        </authorList>
    </citation>
    <scope>NUCLEOTIDE SEQUENCE [LARGE SCALE GENOMIC DNA]</scope>
    <source>
        <strain evidence="5 6">IMCC9719</strain>
    </source>
</reference>
<keyword evidence="2" id="KW-0547">Nucleotide-binding</keyword>
<keyword evidence="4" id="KW-0342">GTP-binding</keyword>
<keyword evidence="3" id="KW-0378">Hydrolase</keyword>
<dbReference type="PANTHER" id="PTHR42708:SF1">
    <property type="entry name" value="GLIDING MOTILITY PROTEIN MGLA"/>
    <property type="match status" value="1"/>
</dbReference>
<dbReference type="RefSeq" id="WP_109826342.1">
    <property type="nucleotide sequence ID" value="NZ_QGKL01000042.1"/>
</dbReference>
<comment type="caution">
    <text evidence="5">The sequence shown here is derived from an EMBL/GenBank/DDBJ whole genome shotgun (WGS) entry which is preliminary data.</text>
</comment>
<dbReference type="SUPFAM" id="SSF52540">
    <property type="entry name" value="P-loop containing nucleoside triphosphate hydrolases"/>
    <property type="match status" value="1"/>
</dbReference>
<dbReference type="AlphaFoldDB" id="A0A317C6H4"/>
<dbReference type="CDD" id="cd00882">
    <property type="entry name" value="Ras_like_GTPase"/>
    <property type="match status" value="1"/>
</dbReference>
<dbReference type="GO" id="GO:0016787">
    <property type="term" value="F:hydrolase activity"/>
    <property type="evidence" value="ECO:0007669"/>
    <property type="project" value="UniProtKB-KW"/>
</dbReference>